<gene>
    <name evidence="1" type="ORF">EG327_000234</name>
</gene>
<evidence type="ECO:0000313" key="2">
    <source>
        <dbReference type="Proteomes" id="UP000490939"/>
    </source>
</evidence>
<organism evidence="1 2">
    <name type="scientific">Venturia inaequalis</name>
    <name type="common">Apple scab fungus</name>
    <dbReference type="NCBI Taxonomy" id="5025"/>
    <lineage>
        <taxon>Eukaryota</taxon>
        <taxon>Fungi</taxon>
        <taxon>Dikarya</taxon>
        <taxon>Ascomycota</taxon>
        <taxon>Pezizomycotina</taxon>
        <taxon>Dothideomycetes</taxon>
        <taxon>Pleosporomycetidae</taxon>
        <taxon>Venturiales</taxon>
        <taxon>Venturiaceae</taxon>
        <taxon>Venturia</taxon>
    </lineage>
</organism>
<reference evidence="1 2" key="1">
    <citation type="submission" date="2019-07" db="EMBL/GenBank/DDBJ databases">
        <title>Venturia inaequalis Genome Resource.</title>
        <authorList>
            <person name="Lichtner F.J."/>
        </authorList>
    </citation>
    <scope>NUCLEOTIDE SEQUENCE [LARGE SCALE GENOMIC DNA]</scope>
    <source>
        <strain evidence="1 2">DMI_063113</strain>
    </source>
</reference>
<sequence length="128" mass="14648">MAAWASGTVKLATEPLSRLATLLEACYLPFVEAAKRHHAAFVYAHELGDTNSNDAEESRARLEVVYYRLYSAVYHGQFLLTTTHEVDEEEVTRYVNFVSARTNKAKWPTWKAFMKQSLADEDEDRESN</sequence>
<name>A0A8H3UB23_VENIN</name>
<comment type="caution">
    <text evidence="1">The sequence shown here is derived from an EMBL/GenBank/DDBJ whole genome shotgun (WGS) entry which is preliminary data.</text>
</comment>
<evidence type="ECO:0000313" key="1">
    <source>
        <dbReference type="EMBL" id="KAE9966063.1"/>
    </source>
</evidence>
<keyword evidence="2" id="KW-1185">Reference proteome</keyword>
<proteinExistence type="predicted"/>
<dbReference type="EMBL" id="WNWR01001028">
    <property type="protein sequence ID" value="KAE9966063.1"/>
    <property type="molecule type" value="Genomic_DNA"/>
</dbReference>
<dbReference type="AlphaFoldDB" id="A0A8H3UB23"/>
<protein>
    <submittedName>
        <fullName evidence="1">Uncharacterized protein</fullName>
    </submittedName>
</protein>
<dbReference type="Proteomes" id="UP000490939">
    <property type="component" value="Unassembled WGS sequence"/>
</dbReference>
<accession>A0A8H3UB23</accession>